<feature type="transmembrane region" description="Helical" evidence="6">
    <location>
        <begin position="140"/>
        <end position="162"/>
    </location>
</feature>
<dbReference type="STRING" id="6265.A0A0B2W6F7"/>
<comment type="subcellular location">
    <subcellularLocation>
        <location evidence="1">Membrane</location>
        <topology evidence="1">Multi-pass membrane protein</topology>
    </subcellularLocation>
</comment>
<keyword evidence="4 6" id="KW-0472">Membrane</keyword>
<dbReference type="FunFam" id="1.20.1740.10:FF:000052">
    <property type="entry name" value="Lysine histidine transporter-like 3"/>
    <property type="match status" value="1"/>
</dbReference>
<feature type="region of interest" description="Disordered" evidence="5">
    <location>
        <begin position="23"/>
        <end position="43"/>
    </location>
</feature>
<feature type="transmembrane region" description="Helical" evidence="6">
    <location>
        <begin position="201"/>
        <end position="225"/>
    </location>
</feature>
<feature type="transmembrane region" description="Helical" evidence="6">
    <location>
        <begin position="359"/>
        <end position="376"/>
    </location>
</feature>
<feature type="transmembrane region" description="Helical" evidence="6">
    <location>
        <begin position="82"/>
        <end position="104"/>
    </location>
</feature>
<feature type="transmembrane region" description="Helical" evidence="6">
    <location>
        <begin position="382"/>
        <end position="406"/>
    </location>
</feature>
<evidence type="ECO:0000313" key="8">
    <source>
        <dbReference type="EMBL" id="KHN89152.1"/>
    </source>
</evidence>
<feature type="transmembrane region" description="Helical" evidence="6">
    <location>
        <begin position="53"/>
        <end position="76"/>
    </location>
</feature>
<organism evidence="8 9">
    <name type="scientific">Toxocara canis</name>
    <name type="common">Canine roundworm</name>
    <dbReference type="NCBI Taxonomy" id="6265"/>
    <lineage>
        <taxon>Eukaryota</taxon>
        <taxon>Metazoa</taxon>
        <taxon>Ecdysozoa</taxon>
        <taxon>Nematoda</taxon>
        <taxon>Chromadorea</taxon>
        <taxon>Rhabditida</taxon>
        <taxon>Spirurina</taxon>
        <taxon>Ascaridomorpha</taxon>
        <taxon>Ascaridoidea</taxon>
        <taxon>Toxocaridae</taxon>
        <taxon>Toxocara</taxon>
    </lineage>
</organism>
<reference evidence="8 9" key="1">
    <citation type="submission" date="2014-11" db="EMBL/GenBank/DDBJ databases">
        <title>Genetic blueprint of the zoonotic pathogen Toxocara canis.</title>
        <authorList>
            <person name="Zhu X.-Q."/>
            <person name="Korhonen P.K."/>
            <person name="Cai H."/>
            <person name="Young N.D."/>
            <person name="Nejsum P."/>
            <person name="von Samson-Himmelstjerna G."/>
            <person name="Boag P.R."/>
            <person name="Tan P."/>
            <person name="Li Q."/>
            <person name="Min J."/>
            <person name="Yang Y."/>
            <person name="Wang X."/>
            <person name="Fang X."/>
            <person name="Hall R.S."/>
            <person name="Hofmann A."/>
            <person name="Sternberg P.W."/>
            <person name="Jex A.R."/>
            <person name="Gasser R.B."/>
        </authorList>
    </citation>
    <scope>NUCLEOTIDE SEQUENCE [LARGE SCALE GENOMIC DNA]</scope>
    <source>
        <strain evidence="8">PN_DK_2014</strain>
    </source>
</reference>
<evidence type="ECO:0000256" key="6">
    <source>
        <dbReference type="SAM" id="Phobius"/>
    </source>
</evidence>
<evidence type="ECO:0000313" key="9">
    <source>
        <dbReference type="Proteomes" id="UP000031036"/>
    </source>
</evidence>
<evidence type="ECO:0000259" key="7">
    <source>
        <dbReference type="Pfam" id="PF01490"/>
    </source>
</evidence>
<name>A0A0B2W6F7_TOXCA</name>
<dbReference type="Gene3D" id="1.20.1740.10">
    <property type="entry name" value="Amino acid/polyamine transporter I"/>
    <property type="match status" value="1"/>
</dbReference>
<dbReference type="Pfam" id="PF01490">
    <property type="entry name" value="Aa_trans"/>
    <property type="match status" value="1"/>
</dbReference>
<evidence type="ECO:0000256" key="2">
    <source>
        <dbReference type="ARBA" id="ARBA00022692"/>
    </source>
</evidence>
<accession>A0A0B2W6F7</accession>
<protein>
    <submittedName>
        <fullName evidence="8">Lysine histidine transporter 1</fullName>
    </submittedName>
</protein>
<evidence type="ECO:0000256" key="4">
    <source>
        <dbReference type="ARBA" id="ARBA00023136"/>
    </source>
</evidence>
<dbReference type="AlphaFoldDB" id="A0A0B2W6F7"/>
<feature type="compositionally biased region" description="Polar residues" evidence="5">
    <location>
        <begin position="29"/>
        <end position="39"/>
    </location>
</feature>
<dbReference type="OrthoDB" id="655540at2759"/>
<dbReference type="Proteomes" id="UP000031036">
    <property type="component" value="Unassembled WGS sequence"/>
</dbReference>
<feature type="transmembrane region" description="Helical" evidence="6">
    <location>
        <begin position="237"/>
        <end position="257"/>
    </location>
</feature>
<dbReference type="EMBL" id="JPKZ01000021">
    <property type="protein sequence ID" value="KHN89152.1"/>
    <property type="molecule type" value="Genomic_DNA"/>
</dbReference>
<keyword evidence="9" id="KW-1185">Reference proteome</keyword>
<dbReference type="PANTHER" id="PTHR22950:SF703">
    <property type="entry name" value="AMINO ACID TRANSPORTER TRANSMEMBRANE DOMAIN-CONTAINING PROTEIN"/>
    <property type="match status" value="1"/>
</dbReference>
<feature type="transmembrane region" description="Helical" evidence="6">
    <location>
        <begin position="435"/>
        <end position="457"/>
    </location>
</feature>
<feature type="transmembrane region" description="Helical" evidence="6">
    <location>
        <begin position="168"/>
        <end position="194"/>
    </location>
</feature>
<evidence type="ECO:0000256" key="3">
    <source>
        <dbReference type="ARBA" id="ARBA00022989"/>
    </source>
</evidence>
<keyword evidence="2 6" id="KW-0812">Transmembrane</keyword>
<feature type="transmembrane region" description="Helical" evidence="6">
    <location>
        <begin position="319"/>
        <end position="338"/>
    </location>
</feature>
<dbReference type="PANTHER" id="PTHR22950">
    <property type="entry name" value="AMINO ACID TRANSPORTER"/>
    <property type="match status" value="1"/>
</dbReference>
<evidence type="ECO:0000256" key="5">
    <source>
        <dbReference type="SAM" id="MobiDB-lite"/>
    </source>
</evidence>
<gene>
    <name evidence="8" type="primary">LHT1</name>
    <name evidence="8" type="ORF">Tcan_17795</name>
</gene>
<keyword evidence="3 6" id="KW-1133">Transmembrane helix</keyword>
<dbReference type="OMA" id="PEYRKHC"/>
<feature type="domain" description="Amino acid transporter transmembrane" evidence="7">
    <location>
        <begin position="53"/>
        <end position="419"/>
    </location>
</feature>
<dbReference type="InterPro" id="IPR013057">
    <property type="entry name" value="AA_transpt_TM"/>
</dbReference>
<evidence type="ECO:0000256" key="1">
    <source>
        <dbReference type="ARBA" id="ARBA00004141"/>
    </source>
</evidence>
<dbReference type="GO" id="GO:0005774">
    <property type="term" value="C:vacuolar membrane"/>
    <property type="evidence" value="ECO:0007669"/>
    <property type="project" value="TreeGrafter"/>
</dbReference>
<comment type="caution">
    <text evidence="8">The sequence shown here is derived from an EMBL/GenBank/DDBJ whole genome shotgun (WGS) entry which is preliminary data.</text>
</comment>
<proteinExistence type="predicted"/>
<feature type="transmembrane region" description="Helical" evidence="6">
    <location>
        <begin position="278"/>
        <end position="299"/>
    </location>
</feature>
<sequence>MALSNDELAKSDEVILSCNKLDSERQRTETGTTEPNGEASNERLFSKESGRGLGWATTAFFIVADLVGGGVVAMPVGFIQTGLAIGIIFMLVICCFFAGTGYQLGRNWVIMQERWPVYRKHCRKPYPEIALRSMGTRMRLVAYFCVYFTQFGTTVVYILLAARIIRDFIAHFGTDIHLCYMLIIISVCVLPITYLKSPADFWFIIVVAMACTIAAVILILVSLGIDLEGCKAEVNYPPVTFLNALLSLGTFLFAFNGHHVFPSIQHDMYDPKDFTKSVILGFTIVALLYMPLSVFAYIVYGDSMMNSVITSVQIDWIRYAADLAIAVHCVLTLLITINPINQQVESIFHIPHAFCVKQVVSRTIVMFIILFIAVTIPDFTPVMNLFGSTTIPMCCVVLPSLFNLWLTAAEFDEEAKDYRRPTFRQVIQRSSWKKLTWTAVINLVTFVGAVVAFYMAVLDFTTVKFTPPCYVQPFLNSETDPFERTLINCCGRNRDIYLHGDPSMCSAVSNGSSTAAASMVFVHS</sequence>
<dbReference type="GO" id="GO:0015179">
    <property type="term" value="F:L-amino acid transmembrane transporter activity"/>
    <property type="evidence" value="ECO:0007669"/>
    <property type="project" value="TreeGrafter"/>
</dbReference>